<feature type="region of interest" description="Disordered" evidence="1">
    <location>
        <begin position="15"/>
        <end position="47"/>
    </location>
</feature>
<evidence type="ECO:0000256" key="1">
    <source>
        <dbReference type="SAM" id="MobiDB-lite"/>
    </source>
</evidence>
<dbReference type="EMBL" id="JAZHOF010000003">
    <property type="protein sequence ID" value="MEJ8571241.1"/>
    <property type="molecule type" value="Genomic_DNA"/>
</dbReference>
<reference evidence="2 3" key="1">
    <citation type="submission" date="2024-02" db="EMBL/GenBank/DDBJ databases">
        <title>Genome analysis and characterization of Microbaculum marinisediminis sp. nov., isolated from marine sediment.</title>
        <authorList>
            <person name="Du Z.-J."/>
            <person name="Ye Y.-Q."/>
            <person name="Zhang Z.-R."/>
            <person name="Yuan S.-M."/>
            <person name="Zhang X.-Y."/>
        </authorList>
    </citation>
    <scope>NUCLEOTIDE SEQUENCE [LARGE SCALE GENOMIC DNA]</scope>
    <source>
        <strain evidence="2 3">SDUM1044001</strain>
    </source>
</reference>
<name>A0AAW9RUK5_9HYPH</name>
<evidence type="ECO:0000313" key="3">
    <source>
        <dbReference type="Proteomes" id="UP001378188"/>
    </source>
</evidence>
<comment type="caution">
    <text evidence="2">The sequence shown here is derived from an EMBL/GenBank/DDBJ whole genome shotgun (WGS) entry which is preliminary data.</text>
</comment>
<proteinExistence type="predicted"/>
<sequence>MIQWLYLDFVNDIDRSGTSPTTPSGRTIVADPENRTVVSDPELADQE</sequence>
<accession>A0AAW9RUK5</accession>
<protein>
    <submittedName>
        <fullName evidence="2">Uncharacterized protein</fullName>
    </submittedName>
</protein>
<feature type="compositionally biased region" description="Low complexity" evidence="1">
    <location>
        <begin position="16"/>
        <end position="27"/>
    </location>
</feature>
<dbReference type="RefSeq" id="WP_340328944.1">
    <property type="nucleotide sequence ID" value="NZ_JAZHOF010000003.1"/>
</dbReference>
<dbReference type="Proteomes" id="UP001378188">
    <property type="component" value="Unassembled WGS sequence"/>
</dbReference>
<organism evidence="2 3">
    <name type="scientific">Microbaculum marinum</name>
    <dbReference type="NCBI Taxonomy" id="1764581"/>
    <lineage>
        <taxon>Bacteria</taxon>
        <taxon>Pseudomonadati</taxon>
        <taxon>Pseudomonadota</taxon>
        <taxon>Alphaproteobacteria</taxon>
        <taxon>Hyphomicrobiales</taxon>
        <taxon>Tepidamorphaceae</taxon>
        <taxon>Microbaculum</taxon>
    </lineage>
</organism>
<evidence type="ECO:0000313" key="2">
    <source>
        <dbReference type="EMBL" id="MEJ8571241.1"/>
    </source>
</evidence>
<gene>
    <name evidence="2" type="ORF">V3328_07135</name>
</gene>
<keyword evidence="3" id="KW-1185">Reference proteome</keyword>
<dbReference type="AlphaFoldDB" id="A0AAW9RUK5"/>